<evidence type="ECO:0000313" key="8">
    <source>
        <dbReference type="Proteomes" id="UP000595254"/>
    </source>
</evidence>
<dbReference type="KEGG" id="ppsr:I6J18_21010"/>
<dbReference type="SUPFAM" id="SSF52242">
    <property type="entry name" value="Cobalamin (vitamin B12)-binding domain"/>
    <property type="match status" value="1"/>
</dbReference>
<evidence type="ECO:0000256" key="2">
    <source>
        <dbReference type="ARBA" id="ARBA00008465"/>
    </source>
</evidence>
<keyword evidence="3" id="KW-0846">Cobalamin</keyword>
<comment type="similarity">
    <text evidence="2">Belongs to the methylmalonyl-CoA mutase family.</text>
</comment>
<reference evidence="7 8" key="1">
    <citation type="submission" date="2021-01" db="EMBL/GenBank/DDBJ databases">
        <title>FDA dAtabase for Regulatory Grade micrObial Sequences (FDA-ARGOS): Supporting development and validation of Infectious Disease Dx tests.</title>
        <authorList>
            <person name="Nelson B."/>
            <person name="Plummer A."/>
            <person name="Tallon L."/>
            <person name="Sadzewicz L."/>
            <person name="Zhao X."/>
            <person name="Boylan J."/>
            <person name="Ott S."/>
            <person name="Bowen H."/>
            <person name="Vavikolanu K."/>
            <person name="Mehta A."/>
            <person name="Aluvathingal J."/>
            <person name="Nadendla S."/>
            <person name="Myers T."/>
            <person name="Yan Y."/>
            <person name="Sichtig H."/>
        </authorList>
    </citation>
    <scope>NUCLEOTIDE SEQUENCE [LARGE SCALE GENOMIC DNA]</scope>
    <source>
        <strain evidence="7 8">FDAARGOS_1161</strain>
    </source>
</reference>
<feature type="domain" description="Methylmalonyl-CoA mutase alpha/beta chain catalytic" evidence="6">
    <location>
        <begin position="121"/>
        <end position="438"/>
    </location>
</feature>
<dbReference type="Gene3D" id="3.20.20.240">
    <property type="entry name" value="Methylmalonyl-CoA mutase"/>
    <property type="match status" value="1"/>
</dbReference>
<organism evidence="7 8">
    <name type="scientific">Peribacillus psychrosaccharolyticus</name>
    <name type="common">Bacillus psychrosaccharolyticus</name>
    <dbReference type="NCBI Taxonomy" id="1407"/>
    <lineage>
        <taxon>Bacteria</taxon>
        <taxon>Bacillati</taxon>
        <taxon>Bacillota</taxon>
        <taxon>Bacilli</taxon>
        <taxon>Bacillales</taxon>
        <taxon>Bacillaceae</taxon>
        <taxon>Peribacillus</taxon>
    </lineage>
</organism>
<comment type="cofactor">
    <cofactor evidence="1">
        <name>adenosylcob(III)alamin</name>
        <dbReference type="ChEBI" id="CHEBI:18408"/>
    </cofactor>
</comment>
<dbReference type="InterPro" id="IPR006099">
    <property type="entry name" value="MeMalonylCoA_mutase_a/b_cat"/>
</dbReference>
<dbReference type="Proteomes" id="UP000595254">
    <property type="component" value="Chromosome"/>
</dbReference>
<name>A0A974S051_PERPY</name>
<evidence type="ECO:0000313" key="7">
    <source>
        <dbReference type="EMBL" id="QQT00028.1"/>
    </source>
</evidence>
<protein>
    <recommendedName>
        <fullName evidence="6">Methylmalonyl-CoA mutase alpha/beta chain catalytic domain-containing protein</fullName>
    </recommendedName>
</protein>
<keyword evidence="4" id="KW-0413">Isomerase</keyword>
<keyword evidence="8" id="KW-1185">Reference proteome</keyword>
<dbReference type="AlphaFoldDB" id="A0A974S051"/>
<evidence type="ECO:0000256" key="1">
    <source>
        <dbReference type="ARBA" id="ARBA00001922"/>
    </source>
</evidence>
<dbReference type="Pfam" id="PF01642">
    <property type="entry name" value="MM_CoA_mutase"/>
    <property type="match status" value="2"/>
</dbReference>
<dbReference type="GO" id="GO:0046872">
    <property type="term" value="F:metal ion binding"/>
    <property type="evidence" value="ECO:0007669"/>
    <property type="project" value="InterPro"/>
</dbReference>
<dbReference type="PANTHER" id="PTHR48101">
    <property type="entry name" value="METHYLMALONYL-COA MUTASE, MITOCHONDRIAL-RELATED"/>
    <property type="match status" value="1"/>
</dbReference>
<evidence type="ECO:0000256" key="4">
    <source>
        <dbReference type="ARBA" id="ARBA00023235"/>
    </source>
</evidence>
<sequence length="614" mass="68496">MNIDNVKDLSFPKSDYDQWRSAAEAALREKTIDKLKTPTYEGITLNPLYTDDNVSLTDTENPGEFPYTRGIYTNGYHDEPWAVCQPVGGTDCKEANRKMKSALLRGQNAIVFPADLLVNGDLTELLDGLPLNQLPLYIDARGLQKNLLPQLGKLTSSLTGVLAEDPVAEWCVDGQIPREPESFFESWFHTLREMDSHAPQVKSILIKSVSYHNAGASAIQELAYALATAALYLAEGQKNGFTVEDLVDKMIFSFAVDSDYFMNIAKLRAARRLWAQFADAYHADADHFKMVIHAVTSERSETLYDEHVNILRTANQAFASAIGGIQYLEVHPFNHTSSKENQAADRIARNIHLILKEETHITEVADPAGGSWYVEQLTDEIAVKAWEKFFDIHTSGGILPLLQEGKIQDEIRDVFKKREHDLASRKVSIIGTNVYPNPADIGSDRSAVKEITSYYTLPDPQSIPAIKLKRLAEPFEELRQRSAAHRKVSGEAPQIGLLTFGELKNYKPHADFMKALAAAGGIEVVEGSGVDAIDFIKKTSVHTLCLCGSDEDYKVQVVKDIKKELPQVRLYLAGKQKEEVEAEFKEAGIQDVLHSKTNAVELLREWHKQLGVKA</sequence>
<dbReference type="InterPro" id="IPR036724">
    <property type="entry name" value="Cobalamin-bd_sf"/>
</dbReference>
<dbReference type="EMBL" id="CP068053">
    <property type="protein sequence ID" value="QQT00028.1"/>
    <property type="molecule type" value="Genomic_DNA"/>
</dbReference>
<evidence type="ECO:0000256" key="5">
    <source>
        <dbReference type="ARBA" id="ARBA00023285"/>
    </source>
</evidence>
<accession>A0A974S051</accession>
<dbReference type="GO" id="GO:0016866">
    <property type="term" value="F:intramolecular transferase activity"/>
    <property type="evidence" value="ECO:0007669"/>
    <property type="project" value="InterPro"/>
</dbReference>
<keyword evidence="5" id="KW-0170">Cobalt</keyword>
<dbReference type="RefSeq" id="WP_040375056.1">
    <property type="nucleotide sequence ID" value="NZ_CP068053.1"/>
</dbReference>
<feature type="domain" description="Methylmalonyl-CoA mutase alpha/beta chain catalytic" evidence="6">
    <location>
        <begin position="39"/>
        <end position="115"/>
    </location>
</feature>
<dbReference type="GO" id="GO:0031419">
    <property type="term" value="F:cobalamin binding"/>
    <property type="evidence" value="ECO:0007669"/>
    <property type="project" value="UniProtKB-KW"/>
</dbReference>
<evidence type="ECO:0000256" key="3">
    <source>
        <dbReference type="ARBA" id="ARBA00022628"/>
    </source>
</evidence>
<dbReference type="Gene3D" id="3.40.50.280">
    <property type="entry name" value="Cobalamin-binding domain"/>
    <property type="match status" value="1"/>
</dbReference>
<proteinExistence type="inferred from homology"/>
<dbReference type="SUPFAM" id="SSF51703">
    <property type="entry name" value="Cobalamin (vitamin B12)-dependent enzymes"/>
    <property type="match status" value="1"/>
</dbReference>
<evidence type="ECO:0000259" key="6">
    <source>
        <dbReference type="Pfam" id="PF01642"/>
    </source>
</evidence>
<dbReference type="PANTHER" id="PTHR48101:SF1">
    <property type="entry name" value="METHYLMALONYL-COA MUTASE, LARGE SUBUNIT"/>
    <property type="match status" value="1"/>
</dbReference>
<dbReference type="InterPro" id="IPR016176">
    <property type="entry name" value="Cbl-dep_enz_cat"/>
</dbReference>
<gene>
    <name evidence="7" type="ORF">I6J18_21010</name>
</gene>